<protein>
    <submittedName>
        <fullName evidence="1">Terminase</fullName>
    </submittedName>
</protein>
<sequence>MLPEEIRRLLSPRQIQSIVEANARICIWHGAVRSGKTIASLIAFLAAVAAAPPRGLIIITGRTLDTIGRNIMEPLVDQALFGPLSRLIRWTPGASTAVIMGRTVHLIGANDRRSEGKIRGATVCLAYIDEASLLPKDFFRQMLARLSIAGARLLATTNPDNPGHWLKREFLQREGELDLRSWHFTLDDNPSLDPAYVRALKAEYVGLWYRRFIQGQWTQSEGSIYDMFDVERHVVRDLPRIDRWLCDAIDYGTVNPYSDVLIGLGVDRRLYVVSEYRHDSRLARRQLTDAEYSQARRRWLAAVPHPGSNVLGVQPEWTIVDPSASSYIEQLHRDGVTGVSQADNAVLDGIRTVSSLFAAGRLVVHESAVGLIDELPGYAWDDAAAEAGRDEPLKENDHSCDALRYGIRTTEALWRPYIPTHLEVAA</sequence>
<dbReference type="Gene3D" id="3.40.50.300">
    <property type="entry name" value="P-loop containing nucleotide triphosphate hydrolases"/>
    <property type="match status" value="1"/>
</dbReference>
<gene>
    <name evidence="1" type="ORF">B4N89_20600</name>
</gene>
<dbReference type="InterPro" id="IPR027417">
    <property type="entry name" value="P-loop_NTPase"/>
</dbReference>
<dbReference type="RefSeq" id="WP_078977314.1">
    <property type="nucleotide sequence ID" value="NZ_MWQN01000001.1"/>
</dbReference>
<name>A0A1T3P229_9ACTN</name>
<dbReference type="OrthoDB" id="4498710at2"/>
<keyword evidence="2" id="KW-1185">Reference proteome</keyword>
<dbReference type="Gene3D" id="3.30.420.280">
    <property type="match status" value="1"/>
</dbReference>
<dbReference type="EMBL" id="MWQN01000001">
    <property type="protein sequence ID" value="OPC83015.1"/>
    <property type="molecule type" value="Genomic_DNA"/>
</dbReference>
<comment type="caution">
    <text evidence="1">The sequence shown here is derived from an EMBL/GenBank/DDBJ whole genome shotgun (WGS) entry which is preliminary data.</text>
</comment>
<reference evidence="1 2" key="1">
    <citation type="submission" date="2017-03" db="EMBL/GenBank/DDBJ databases">
        <title>Draft genome sequence of Streptomyces scabrisporus NF3, endophyte isolated from Amphipterygium adstringens.</title>
        <authorList>
            <person name="Vazquez M."/>
            <person name="Ceapa C.D."/>
            <person name="Rodriguez Luna D."/>
            <person name="Sanchez Esquivel S."/>
        </authorList>
    </citation>
    <scope>NUCLEOTIDE SEQUENCE [LARGE SCALE GENOMIC DNA]</scope>
    <source>
        <strain evidence="1 2">NF3</strain>
    </source>
</reference>
<proteinExistence type="predicted"/>
<dbReference type="InterPro" id="IPR006437">
    <property type="entry name" value="Phage_terminase_lsu"/>
</dbReference>
<accession>A0A1T3P229</accession>
<organism evidence="1 2">
    <name type="scientific">Embleya scabrispora</name>
    <dbReference type="NCBI Taxonomy" id="159449"/>
    <lineage>
        <taxon>Bacteria</taxon>
        <taxon>Bacillati</taxon>
        <taxon>Actinomycetota</taxon>
        <taxon>Actinomycetes</taxon>
        <taxon>Kitasatosporales</taxon>
        <taxon>Streptomycetaceae</taxon>
        <taxon>Embleya</taxon>
    </lineage>
</organism>
<dbReference type="AlphaFoldDB" id="A0A1T3P229"/>
<evidence type="ECO:0000313" key="1">
    <source>
        <dbReference type="EMBL" id="OPC83015.1"/>
    </source>
</evidence>
<dbReference type="STRING" id="159449.B4N89_20600"/>
<dbReference type="NCBIfam" id="TIGR01547">
    <property type="entry name" value="phage_term_2"/>
    <property type="match status" value="1"/>
</dbReference>
<dbReference type="Proteomes" id="UP000190037">
    <property type="component" value="Unassembled WGS sequence"/>
</dbReference>
<evidence type="ECO:0000313" key="2">
    <source>
        <dbReference type="Proteomes" id="UP000190037"/>
    </source>
</evidence>
<dbReference type="Pfam" id="PF03237">
    <property type="entry name" value="Terminase_6N"/>
    <property type="match status" value="1"/>
</dbReference>